<dbReference type="InterPro" id="IPR045589">
    <property type="entry name" value="DUF6464"/>
</dbReference>
<protein>
    <submittedName>
        <fullName evidence="2">Uncharacterized protein</fullName>
    </submittedName>
</protein>
<dbReference type="EMBL" id="LO018304">
    <property type="protein sequence ID" value="CUM62123.1"/>
    <property type="molecule type" value="Genomic_DNA"/>
</dbReference>
<dbReference type="RefSeq" id="WP_227358129.1">
    <property type="nucleotide sequence ID" value="NZ_JBAVBW010000142.1"/>
</dbReference>
<organism evidence="2">
    <name type="scientific">Planktothrix agardhii</name>
    <name type="common">Oscillatoria agardhii</name>
    <dbReference type="NCBI Taxonomy" id="1160"/>
    <lineage>
        <taxon>Bacteria</taxon>
        <taxon>Bacillati</taxon>
        <taxon>Cyanobacteriota</taxon>
        <taxon>Cyanophyceae</taxon>
        <taxon>Oscillatoriophycideae</taxon>
        <taxon>Oscillatoriales</taxon>
        <taxon>Microcoleaceae</taxon>
        <taxon>Planktothrix</taxon>
    </lineage>
</organism>
<proteinExistence type="predicted"/>
<accession>A0A1J1JLD1</accession>
<sequence length="120" mass="14045">MEPNSLPTELILTHSHQSLGRICLDWTPQPGHYLNFQGQTYTVLERRHRYQLKSGRYRLHKISLYVQSVQRPEDRTLIDGHWILGNANCRFNAYSELIRCAVNPLGPCQECRFFESVLTD</sequence>
<reference evidence="1" key="2">
    <citation type="submission" date="2020-09" db="EMBL/GenBank/DDBJ databases">
        <authorList>
            <person name="Blom J."/>
        </authorList>
    </citation>
    <scope>NUCLEOTIDE SEQUENCE</scope>
    <source>
        <strain evidence="1">No.66</strain>
    </source>
</reference>
<name>A0A1J1JLD1_PLAAG</name>
<dbReference type="Pfam" id="PF20065">
    <property type="entry name" value="DUF6464"/>
    <property type="match status" value="1"/>
</dbReference>
<dbReference type="Proteomes" id="UP001153761">
    <property type="component" value="Chromosome"/>
</dbReference>
<evidence type="ECO:0000313" key="1">
    <source>
        <dbReference type="EMBL" id="CAD5913088.1"/>
    </source>
</evidence>
<dbReference type="GeneID" id="77289888"/>
<reference evidence="2" key="1">
    <citation type="submission" date="2015-09" db="EMBL/GenBank/DDBJ databases">
        <authorList>
            <person name="Jackson K.R."/>
            <person name="Lunt B.L."/>
            <person name="Fisher J.N.B."/>
            <person name="Gardner A.V."/>
            <person name="Bailey M.E."/>
            <person name="Deus L.M."/>
            <person name="Earl A.S."/>
            <person name="Gibby P.D."/>
            <person name="Hartmann K.A."/>
            <person name="Liu J.E."/>
            <person name="Manci A.M."/>
            <person name="Nielsen D.A."/>
            <person name="Solomon M.B."/>
            <person name="Breakwell D.P."/>
            <person name="Burnett S.H."/>
            <person name="Grose J.H."/>
        </authorList>
    </citation>
    <scope>NUCLEOTIDE SEQUENCE</scope>
    <source>
        <strain evidence="2">7805</strain>
    </source>
</reference>
<gene>
    <name evidence="1" type="ORF">PANO66_00183</name>
    <name evidence="2" type="ORF">PLAM_4157</name>
</gene>
<dbReference type="AlphaFoldDB" id="A0A1J1JLD1"/>
<dbReference type="EMBL" id="LR882963">
    <property type="protein sequence ID" value="CAD5913088.1"/>
    <property type="molecule type" value="Genomic_DNA"/>
</dbReference>
<evidence type="ECO:0000313" key="2">
    <source>
        <dbReference type="EMBL" id="CUM62123.1"/>
    </source>
</evidence>